<dbReference type="AlphaFoldDB" id="A0A229FX40"/>
<evidence type="ECO:0008006" key="4">
    <source>
        <dbReference type="Google" id="ProtNLM"/>
    </source>
</evidence>
<proteinExistence type="predicted"/>
<keyword evidence="3" id="KW-1185">Reference proteome</keyword>
<keyword evidence="1" id="KW-0812">Transmembrane</keyword>
<organism evidence="2 3">
    <name type="scientific">Polynucleobacter cosmopolitanus</name>
    <dbReference type="NCBI Taxonomy" id="351345"/>
    <lineage>
        <taxon>Bacteria</taxon>
        <taxon>Pseudomonadati</taxon>
        <taxon>Pseudomonadota</taxon>
        <taxon>Betaproteobacteria</taxon>
        <taxon>Burkholderiales</taxon>
        <taxon>Burkholderiaceae</taxon>
        <taxon>Polynucleobacter</taxon>
    </lineage>
</organism>
<name>A0A229FX40_9BURK</name>
<dbReference type="Gene3D" id="1.20.5.340">
    <property type="match status" value="1"/>
</dbReference>
<reference evidence="2 3" key="1">
    <citation type="submission" date="2017-06" db="EMBL/GenBank/DDBJ databases">
        <title>Reclassification of a Polynucleobacter cosmopolitanus strain isolated from tropical Lake Victoria as Polynucleobacter victoriensis comb. nov.</title>
        <authorList>
            <person name="Hahn M.W."/>
        </authorList>
    </citation>
    <scope>NUCLEOTIDE SEQUENCE [LARGE SCALE GENOMIC DNA]</scope>
    <source>
        <strain evidence="2 3">MWH-MoIso2</strain>
    </source>
</reference>
<dbReference type="Proteomes" id="UP000215188">
    <property type="component" value="Unassembled WGS sequence"/>
</dbReference>
<dbReference type="OrthoDB" id="9133087at2"/>
<evidence type="ECO:0000313" key="2">
    <source>
        <dbReference type="EMBL" id="OXL16009.1"/>
    </source>
</evidence>
<dbReference type="RefSeq" id="WP_089515037.1">
    <property type="nucleotide sequence ID" value="NZ_NJGG01000001.1"/>
</dbReference>
<accession>A0A229FX40</accession>
<protein>
    <recommendedName>
        <fullName evidence="4">DUF1640 domain-containing protein</fullName>
    </recommendedName>
</protein>
<keyword evidence="1" id="KW-1133">Transmembrane helix</keyword>
<keyword evidence="1" id="KW-0472">Membrane</keyword>
<sequence length="118" mass="13188">MNMTSFSTLQYSKELQAVGFSQSQAEVIAEGVGMNLNATHDFATKKELYEVRDHLDEKFNLLDEKFKHLDSKVSHLEEKIYCMADVLTSKLFNRLGGLMVACMSVGISAVAFFTRGIA</sequence>
<feature type="transmembrane region" description="Helical" evidence="1">
    <location>
        <begin position="95"/>
        <end position="114"/>
    </location>
</feature>
<evidence type="ECO:0000256" key="1">
    <source>
        <dbReference type="SAM" id="Phobius"/>
    </source>
</evidence>
<comment type="caution">
    <text evidence="2">The sequence shown here is derived from an EMBL/GenBank/DDBJ whole genome shotgun (WGS) entry which is preliminary data.</text>
</comment>
<dbReference type="EMBL" id="NJGG01000001">
    <property type="protein sequence ID" value="OXL16009.1"/>
    <property type="molecule type" value="Genomic_DNA"/>
</dbReference>
<gene>
    <name evidence="2" type="ORF">AOC33_02665</name>
</gene>
<evidence type="ECO:0000313" key="3">
    <source>
        <dbReference type="Proteomes" id="UP000215188"/>
    </source>
</evidence>